<dbReference type="InterPro" id="IPR027806">
    <property type="entry name" value="HARBI1_dom"/>
</dbReference>
<keyword evidence="11" id="KW-1185">Reference proteome</keyword>
<dbReference type="Pfam" id="PF13613">
    <property type="entry name" value="HTH_Tnp_4"/>
    <property type="match status" value="1"/>
</dbReference>
<proteinExistence type="predicted"/>
<reference evidence="8 11" key="2">
    <citation type="journal article" date="2023" name="ChemBioChem">
        <title>Acyltransferase Domain Exchange between Two Independent Type I Polyketide Synthases in the Same Producer Strain of Macrolide Antibiotics.</title>
        <authorList>
            <person name="Kudo F."/>
            <person name="Kishikawa K."/>
            <person name="Tsuboi K."/>
            <person name="Kido T."/>
            <person name="Usui T."/>
            <person name="Hashimoto J."/>
            <person name="Shin-Ya K."/>
            <person name="Miyanaga A."/>
            <person name="Eguchi T."/>
        </authorList>
    </citation>
    <scope>NUCLEOTIDE SEQUENCE [LARGE SCALE GENOMIC DNA]</scope>
    <source>
        <strain evidence="8 11">A-8890</strain>
    </source>
</reference>
<evidence type="ECO:0000313" key="9">
    <source>
        <dbReference type="EMBL" id="BBC35355.1"/>
    </source>
</evidence>
<evidence type="ECO:0000256" key="1">
    <source>
        <dbReference type="ARBA" id="ARBA00001968"/>
    </source>
</evidence>
<dbReference type="EMBL" id="AP018448">
    <property type="protein sequence ID" value="BBC28971.1"/>
    <property type="molecule type" value="Genomic_DNA"/>
</dbReference>
<protein>
    <submittedName>
        <fullName evidence="8">Helix-turn-helix of DDE superfamily endonuclease</fullName>
    </submittedName>
</protein>
<dbReference type="Pfam" id="PF13359">
    <property type="entry name" value="DDE_Tnp_4"/>
    <property type="match status" value="1"/>
</dbReference>
<evidence type="ECO:0000256" key="3">
    <source>
        <dbReference type="SAM" id="MobiDB-lite"/>
    </source>
</evidence>
<feature type="domain" description="DDE Tnp4" evidence="4">
    <location>
        <begin position="140"/>
        <end position="298"/>
    </location>
</feature>
<feature type="domain" description="Transposase Helix-turn-helix" evidence="5">
    <location>
        <begin position="61"/>
        <end position="110"/>
    </location>
</feature>
<evidence type="ECO:0000259" key="4">
    <source>
        <dbReference type="Pfam" id="PF13359"/>
    </source>
</evidence>
<reference evidence="8 11" key="1">
    <citation type="journal article" date="2010" name="ChemBioChem">
        <title>Cloning and characterization of the biosynthetic gene cluster of 16-membered macrolide antibiotic FD-891: involvement of a dual functional cytochrome P450 monooxygenase catalyzing epoxidation and hydroxylation.</title>
        <authorList>
            <person name="Kudo F."/>
            <person name="Motegi A."/>
            <person name="Mizoue K."/>
            <person name="Eguchi T."/>
        </authorList>
    </citation>
    <scope>NUCLEOTIDE SEQUENCE [LARGE SCALE GENOMIC DNA]</scope>
    <source>
        <strain evidence="8 11">A-8890</strain>
    </source>
</reference>
<dbReference type="GO" id="GO:0004519">
    <property type="term" value="F:endonuclease activity"/>
    <property type="evidence" value="ECO:0007669"/>
    <property type="project" value="UniProtKB-KW"/>
</dbReference>
<dbReference type="PANTHER" id="PTHR23080">
    <property type="entry name" value="THAP DOMAIN PROTEIN"/>
    <property type="match status" value="1"/>
</dbReference>
<evidence type="ECO:0000313" key="10">
    <source>
        <dbReference type="EMBL" id="BBC38777.1"/>
    </source>
</evidence>
<comment type="cofactor">
    <cofactor evidence="1">
        <name>a divalent metal cation</name>
        <dbReference type="ChEBI" id="CHEBI:60240"/>
    </cofactor>
</comment>
<feature type="compositionally biased region" description="Basic residues" evidence="3">
    <location>
        <begin position="151"/>
        <end position="168"/>
    </location>
</feature>
<dbReference type="EMBL" id="AP018448">
    <property type="protein sequence ID" value="BBC31125.1"/>
    <property type="molecule type" value="Genomic_DNA"/>
</dbReference>
<evidence type="ECO:0000313" key="11">
    <source>
        <dbReference type="Proteomes" id="UP001321542"/>
    </source>
</evidence>
<sequence length="325" mass="36420">MRFIWARAACSHPALSGVPRAHFGELLKELAPRWQAARESALHERRGGDRRRAAGAGPKQRLVFVDRLLVTLVHLRLGIPHAALAELYAVDRSTVSGAIREVRPLLAARGFAVPDRPGVRLRTLEDLFAYAGTEGVDLRIDGTEVQVRRPRAHRSGRKAFVSGKKKQNTIKTTTFSDPQGRTLFSGVVRPGRMHDQTAVRTEGIAEQFLRHPKVKAVVDEGYRGLANEFPGQVSAPPKKPKDDAPLGEHHAWREQRRRQSSARICVEHTNAEYKQWRPLQRFTGRRETYAETHLAIATLVSDRSARRATRRKASTELVLARQAAC</sequence>
<dbReference type="EMBL" id="AP018448">
    <property type="protein sequence ID" value="BBC35355.1"/>
    <property type="molecule type" value="Genomic_DNA"/>
</dbReference>
<evidence type="ECO:0000256" key="2">
    <source>
        <dbReference type="ARBA" id="ARBA00022723"/>
    </source>
</evidence>
<dbReference type="InterPro" id="IPR027805">
    <property type="entry name" value="Transposase_HTH_dom"/>
</dbReference>
<organism evidence="8 11">
    <name type="scientific">Streptomyces graminofaciens</name>
    <dbReference type="NCBI Taxonomy" id="68212"/>
    <lineage>
        <taxon>Bacteria</taxon>
        <taxon>Bacillati</taxon>
        <taxon>Actinomycetota</taxon>
        <taxon>Actinomycetes</taxon>
        <taxon>Kitasatosporales</taxon>
        <taxon>Streptomycetaceae</taxon>
        <taxon>Streptomyces</taxon>
    </lineage>
</organism>
<feature type="region of interest" description="Disordered" evidence="3">
    <location>
        <begin position="228"/>
        <end position="260"/>
    </location>
</feature>
<keyword evidence="2" id="KW-0479">Metal-binding</keyword>
<dbReference type="EMBL" id="AP018448">
    <property type="protein sequence ID" value="BBC38777.1"/>
    <property type="molecule type" value="Genomic_DNA"/>
</dbReference>
<evidence type="ECO:0000259" key="5">
    <source>
        <dbReference type="Pfam" id="PF13613"/>
    </source>
</evidence>
<feature type="compositionally biased region" description="Polar residues" evidence="3">
    <location>
        <begin position="169"/>
        <end position="179"/>
    </location>
</feature>
<feature type="region of interest" description="Disordered" evidence="3">
    <location>
        <begin position="151"/>
        <end position="186"/>
    </location>
</feature>
<name>A0ABM7FFU4_9ACTN</name>
<evidence type="ECO:0000313" key="8">
    <source>
        <dbReference type="EMBL" id="BBC35085.1"/>
    </source>
</evidence>
<keyword evidence="8" id="KW-0255">Endonuclease</keyword>
<keyword evidence="8" id="KW-0378">Hydrolase</keyword>
<evidence type="ECO:0000313" key="7">
    <source>
        <dbReference type="EMBL" id="BBC31125.1"/>
    </source>
</evidence>
<gene>
    <name evidence="6" type="ORF">SGFS_002620</name>
    <name evidence="7" type="ORF">SGFS_024190</name>
    <name evidence="8" type="ORF">SGFS_063790</name>
    <name evidence="9" type="ORF">SGFS_066490</name>
    <name evidence="10" type="ORF">SGFS_100710</name>
</gene>
<keyword evidence="8" id="KW-0540">Nuclease</keyword>
<dbReference type="Proteomes" id="UP001321542">
    <property type="component" value="Chromosome"/>
</dbReference>
<accession>A0ABM7FFU4</accession>
<evidence type="ECO:0000313" key="6">
    <source>
        <dbReference type="EMBL" id="BBC28971.1"/>
    </source>
</evidence>
<dbReference type="EMBL" id="AP018448">
    <property type="protein sequence ID" value="BBC35085.1"/>
    <property type="molecule type" value="Genomic_DNA"/>
</dbReference>
<feature type="compositionally biased region" description="Basic and acidic residues" evidence="3">
    <location>
        <begin position="239"/>
        <end position="254"/>
    </location>
</feature>